<dbReference type="EMBL" id="LSRX01000474">
    <property type="protein sequence ID" value="OLP96267.1"/>
    <property type="molecule type" value="Genomic_DNA"/>
</dbReference>
<proteinExistence type="predicted"/>
<keyword evidence="2" id="KW-1185">Reference proteome</keyword>
<protein>
    <submittedName>
        <fullName evidence="1">Uncharacterized protein</fullName>
    </submittedName>
</protein>
<dbReference type="Proteomes" id="UP000186817">
    <property type="component" value="Unassembled WGS sequence"/>
</dbReference>
<sequence>MLIHGGDDGVLWRLAAWDPDCLIFFGGLENKWKVDWQPGRASQLDQSQEMQQADWLGNESFTIGKKEGCWYTESPKAECKSEKAGGLVLGEGDWNQSGFAKIPRGRGLEFALIRGLATALAWLDGTAEGRSCTSELSADKPRVPTHRDLIGFLRDCLGLGFPDQTFPATTSLNSDPVITSWTLHTMSEAIAAFAPGATFLESPDEVGGDALKRRDGSLSGDPMKDGEQCSTFELNWFCCSHRYFEEELEQGNRGLARSKMEQFAWYLIKAYRSVGLSAPKGLFKFSPSGEASSGKLIGIQVLGRLEKVTRLDKLEGVDFFSILDTCKVLYPDILSFFRCLSGFSIRVTDATKLKWYLFTENKNIAAETSDPLSKLLPPLFTLWATPNWRMNAYEKDPGTSARKTHKEFTRSTGDSEEIIWVEKGLGTGLGHEGNIP</sequence>
<evidence type="ECO:0000313" key="2">
    <source>
        <dbReference type="Proteomes" id="UP000186817"/>
    </source>
</evidence>
<evidence type="ECO:0000313" key="1">
    <source>
        <dbReference type="EMBL" id="OLP96267.1"/>
    </source>
</evidence>
<accession>A0A1Q9DM59</accession>
<comment type="caution">
    <text evidence="1">The sequence shown here is derived from an EMBL/GenBank/DDBJ whole genome shotgun (WGS) entry which is preliminary data.</text>
</comment>
<gene>
    <name evidence="1" type="ORF">AK812_SmicGene21548</name>
</gene>
<name>A0A1Q9DM59_SYMMI</name>
<reference evidence="1 2" key="1">
    <citation type="submission" date="2016-02" db="EMBL/GenBank/DDBJ databases">
        <title>Genome analysis of coral dinoflagellate symbionts highlights evolutionary adaptations to a symbiotic lifestyle.</title>
        <authorList>
            <person name="Aranda M."/>
            <person name="Li Y."/>
            <person name="Liew Y.J."/>
            <person name="Baumgarten S."/>
            <person name="Simakov O."/>
            <person name="Wilson M."/>
            <person name="Piel J."/>
            <person name="Ashoor H."/>
            <person name="Bougouffa S."/>
            <person name="Bajic V.B."/>
            <person name="Ryu T."/>
            <person name="Ravasi T."/>
            <person name="Bayer T."/>
            <person name="Micklem G."/>
            <person name="Kim H."/>
            <person name="Bhak J."/>
            <person name="Lajeunesse T.C."/>
            <person name="Voolstra C.R."/>
        </authorList>
    </citation>
    <scope>NUCLEOTIDE SEQUENCE [LARGE SCALE GENOMIC DNA]</scope>
    <source>
        <strain evidence="1 2">CCMP2467</strain>
    </source>
</reference>
<dbReference type="AlphaFoldDB" id="A0A1Q9DM59"/>
<organism evidence="1 2">
    <name type="scientific">Symbiodinium microadriaticum</name>
    <name type="common">Dinoflagellate</name>
    <name type="synonym">Zooxanthella microadriatica</name>
    <dbReference type="NCBI Taxonomy" id="2951"/>
    <lineage>
        <taxon>Eukaryota</taxon>
        <taxon>Sar</taxon>
        <taxon>Alveolata</taxon>
        <taxon>Dinophyceae</taxon>
        <taxon>Suessiales</taxon>
        <taxon>Symbiodiniaceae</taxon>
        <taxon>Symbiodinium</taxon>
    </lineage>
</organism>